<evidence type="ECO:0000313" key="3">
    <source>
        <dbReference type="EMBL" id="QKE29513.1"/>
    </source>
</evidence>
<dbReference type="InterPro" id="IPR002711">
    <property type="entry name" value="HNH"/>
</dbReference>
<organism evidence="3 4">
    <name type="scientific">Arcobacter acticola</name>
    <dbReference type="NCBI Taxonomy" id="1849015"/>
    <lineage>
        <taxon>Bacteria</taxon>
        <taxon>Pseudomonadati</taxon>
        <taxon>Campylobacterota</taxon>
        <taxon>Epsilonproteobacteria</taxon>
        <taxon>Campylobacterales</taxon>
        <taxon>Arcobacteraceae</taxon>
        <taxon>Arcobacter</taxon>
    </lineage>
</organism>
<reference evidence="3 4" key="1">
    <citation type="submission" date="2019-08" db="EMBL/GenBank/DDBJ databases">
        <title>Complete genome sequence of Arcobacter acticola.</title>
        <authorList>
            <person name="Miller W."/>
        </authorList>
    </citation>
    <scope>NUCLEOTIDE SEQUENCE [LARGE SCALE GENOMIC DNA]</scope>
    <source>
        <strain evidence="3 4">KCTC 52212</strain>
    </source>
</reference>
<dbReference type="GO" id="GO:0004519">
    <property type="term" value="F:endonuclease activity"/>
    <property type="evidence" value="ECO:0007669"/>
    <property type="project" value="InterPro"/>
</dbReference>
<keyword evidence="1" id="KW-0812">Transmembrane</keyword>
<evidence type="ECO:0000259" key="2">
    <source>
        <dbReference type="Pfam" id="PF01844"/>
    </source>
</evidence>
<evidence type="ECO:0000256" key="1">
    <source>
        <dbReference type="SAM" id="Phobius"/>
    </source>
</evidence>
<feature type="transmembrane region" description="Helical" evidence="1">
    <location>
        <begin position="7"/>
        <end position="24"/>
    </location>
</feature>
<proteinExistence type="predicted"/>
<dbReference type="Pfam" id="PF01844">
    <property type="entry name" value="HNH"/>
    <property type="match status" value="1"/>
</dbReference>
<dbReference type="CDD" id="cd00085">
    <property type="entry name" value="HNHc"/>
    <property type="match status" value="1"/>
</dbReference>
<name>A0A6M8EDB6_9BACT</name>
<dbReference type="EMBL" id="CP042652">
    <property type="protein sequence ID" value="QKE29513.1"/>
    <property type="molecule type" value="Genomic_DNA"/>
</dbReference>
<accession>A0A6M8EDB6</accession>
<keyword evidence="1" id="KW-0472">Membrane</keyword>
<dbReference type="GO" id="GO:0008270">
    <property type="term" value="F:zinc ion binding"/>
    <property type="evidence" value="ECO:0007669"/>
    <property type="project" value="InterPro"/>
</dbReference>
<feature type="domain" description="HNH" evidence="2">
    <location>
        <begin position="138"/>
        <end position="178"/>
    </location>
</feature>
<keyword evidence="4" id="KW-1185">Reference proteome</keyword>
<gene>
    <name evidence="3" type="ORF">AACT_2413</name>
</gene>
<sequence length="204" mass="24047">MRLELDFVIYASLLIAALLPLYIYRKRIFRAKYSDNGFSFFIKDLKLHMSEYHPKIKIDYSIIEKTQNELDLRVRETIIVENIVTQFFNYKYEKRTQESIPRDKLWSNYIEKSNSNPKYPNDWTQRKEISWKRDDKSCNRCGTKISLEASYTCFVQDIKDGGGYNIENIIILCSDCNKVINSTNPKNTISSLSLNDSLMVYVKS</sequence>
<dbReference type="InterPro" id="IPR003615">
    <property type="entry name" value="HNH_nuc"/>
</dbReference>
<dbReference type="Proteomes" id="UP000503483">
    <property type="component" value="Chromosome"/>
</dbReference>
<dbReference type="KEGG" id="paco:AACT_2413"/>
<dbReference type="RefSeq" id="WP_172127274.1">
    <property type="nucleotide sequence ID" value="NZ_CP042652.1"/>
</dbReference>
<keyword evidence="1" id="KW-1133">Transmembrane helix</keyword>
<protein>
    <recommendedName>
        <fullName evidence="2">HNH domain-containing protein</fullName>
    </recommendedName>
</protein>
<evidence type="ECO:0000313" key="4">
    <source>
        <dbReference type="Proteomes" id="UP000503483"/>
    </source>
</evidence>
<dbReference type="Gene3D" id="1.10.30.50">
    <property type="match status" value="1"/>
</dbReference>
<dbReference type="AlphaFoldDB" id="A0A6M8EDB6"/>
<dbReference type="GO" id="GO:0003676">
    <property type="term" value="F:nucleic acid binding"/>
    <property type="evidence" value="ECO:0007669"/>
    <property type="project" value="InterPro"/>
</dbReference>